<name>A0A067SJX6_GALM3</name>
<dbReference type="CDD" id="cd09917">
    <property type="entry name" value="F-box_SF"/>
    <property type="match status" value="1"/>
</dbReference>
<gene>
    <name evidence="2" type="ORF">GALMADRAFT_216117</name>
</gene>
<dbReference type="EMBL" id="KL142411">
    <property type="protein sequence ID" value="KDR67999.1"/>
    <property type="molecule type" value="Genomic_DNA"/>
</dbReference>
<dbReference type="Pfam" id="PF12937">
    <property type="entry name" value="F-box-like"/>
    <property type="match status" value="1"/>
</dbReference>
<evidence type="ECO:0000313" key="2">
    <source>
        <dbReference type="EMBL" id="KDR67999.1"/>
    </source>
</evidence>
<dbReference type="InterPro" id="IPR001810">
    <property type="entry name" value="F-box_dom"/>
</dbReference>
<dbReference type="HOGENOM" id="CLU_036643_1_0_1"/>
<dbReference type="InterPro" id="IPR036047">
    <property type="entry name" value="F-box-like_dom_sf"/>
</dbReference>
<feature type="domain" description="F-box" evidence="1">
    <location>
        <begin position="1"/>
        <end position="42"/>
    </location>
</feature>
<dbReference type="Proteomes" id="UP000027222">
    <property type="component" value="Unassembled WGS sequence"/>
</dbReference>
<dbReference type="InterPro" id="IPR032675">
    <property type="entry name" value="LRR_dom_sf"/>
</dbReference>
<proteinExistence type="predicted"/>
<evidence type="ECO:0000259" key="1">
    <source>
        <dbReference type="PROSITE" id="PS50181"/>
    </source>
</evidence>
<protein>
    <recommendedName>
        <fullName evidence="1">F-box domain-containing protein</fullName>
    </recommendedName>
</protein>
<sequence length="367" mass="40860">MALPNETLTTIFDELPPSSLAAAARVSMRFNAVAERVLYASIYITDLLTEISPLPLKTLRWCEAMRRRPHLFESAKKLHIRWQANPSAPLPPPHYLFNACEELADVLRLLTPLESLDLFLGPANLVRVAYQPPMHAIEQVIRGCHFSHLRSCTLGAESAKGVQPYTNILIGFLASLTTLRHLRLSDLHSALDLPSEALAQLSSFRGSADAAASLLPGRPVQYLSLIGQDSDVTRDNLPRMTRTTVPLRYLDLSAMSVRPVLLRNVSTYLPTVESLRVKLALRHTLHYSFSGIRILAGLSSVLSAFHQLSYLDLSPTGIDGVGRADSLEELALCMEWHRACPSLRRIIFPSQTEWNLNLSNVWTLVDN</sequence>
<dbReference type="Gene3D" id="3.80.10.10">
    <property type="entry name" value="Ribonuclease Inhibitor"/>
    <property type="match status" value="1"/>
</dbReference>
<dbReference type="SUPFAM" id="SSF81383">
    <property type="entry name" value="F-box domain"/>
    <property type="match status" value="1"/>
</dbReference>
<accession>A0A067SJX6</accession>
<organism evidence="2 3">
    <name type="scientific">Galerina marginata (strain CBS 339.88)</name>
    <dbReference type="NCBI Taxonomy" id="685588"/>
    <lineage>
        <taxon>Eukaryota</taxon>
        <taxon>Fungi</taxon>
        <taxon>Dikarya</taxon>
        <taxon>Basidiomycota</taxon>
        <taxon>Agaricomycotina</taxon>
        <taxon>Agaricomycetes</taxon>
        <taxon>Agaricomycetidae</taxon>
        <taxon>Agaricales</taxon>
        <taxon>Agaricineae</taxon>
        <taxon>Strophariaceae</taxon>
        <taxon>Galerina</taxon>
    </lineage>
</organism>
<evidence type="ECO:0000313" key="3">
    <source>
        <dbReference type="Proteomes" id="UP000027222"/>
    </source>
</evidence>
<keyword evidence="3" id="KW-1185">Reference proteome</keyword>
<reference evidence="3" key="1">
    <citation type="journal article" date="2014" name="Proc. Natl. Acad. Sci. U.S.A.">
        <title>Extensive sampling of basidiomycete genomes demonstrates inadequacy of the white-rot/brown-rot paradigm for wood decay fungi.</title>
        <authorList>
            <person name="Riley R."/>
            <person name="Salamov A.A."/>
            <person name="Brown D.W."/>
            <person name="Nagy L.G."/>
            <person name="Floudas D."/>
            <person name="Held B.W."/>
            <person name="Levasseur A."/>
            <person name="Lombard V."/>
            <person name="Morin E."/>
            <person name="Otillar R."/>
            <person name="Lindquist E.A."/>
            <person name="Sun H."/>
            <person name="LaButti K.M."/>
            <person name="Schmutz J."/>
            <person name="Jabbour D."/>
            <person name="Luo H."/>
            <person name="Baker S.E."/>
            <person name="Pisabarro A.G."/>
            <person name="Walton J.D."/>
            <person name="Blanchette R.A."/>
            <person name="Henrissat B."/>
            <person name="Martin F."/>
            <person name="Cullen D."/>
            <person name="Hibbett D.S."/>
            <person name="Grigoriev I.V."/>
        </authorList>
    </citation>
    <scope>NUCLEOTIDE SEQUENCE [LARGE SCALE GENOMIC DNA]</scope>
    <source>
        <strain evidence="3">CBS 339.88</strain>
    </source>
</reference>
<dbReference type="AlphaFoldDB" id="A0A067SJX6"/>
<dbReference type="PROSITE" id="PS50181">
    <property type="entry name" value="FBOX"/>
    <property type="match status" value="1"/>
</dbReference>
<dbReference type="STRING" id="685588.A0A067SJX6"/>
<dbReference type="OrthoDB" id="3247499at2759"/>
<dbReference type="SUPFAM" id="SSF52047">
    <property type="entry name" value="RNI-like"/>
    <property type="match status" value="1"/>
</dbReference>